<dbReference type="Proteomes" id="UP001180087">
    <property type="component" value="Chromosome"/>
</dbReference>
<name>A0ABY9KUV9_9BACI</name>
<evidence type="ECO:0008006" key="3">
    <source>
        <dbReference type="Google" id="ProtNLM"/>
    </source>
</evidence>
<organism evidence="1 2">
    <name type="scientific">Aciduricibacillus chroicocephali</name>
    <dbReference type="NCBI Taxonomy" id="3054939"/>
    <lineage>
        <taxon>Bacteria</taxon>
        <taxon>Bacillati</taxon>
        <taxon>Bacillota</taxon>
        <taxon>Bacilli</taxon>
        <taxon>Bacillales</taxon>
        <taxon>Bacillaceae</taxon>
        <taxon>Aciduricibacillus</taxon>
    </lineage>
</organism>
<evidence type="ECO:0000313" key="2">
    <source>
        <dbReference type="Proteomes" id="UP001180087"/>
    </source>
</evidence>
<accession>A0ABY9KUV9</accession>
<reference evidence="1" key="1">
    <citation type="submission" date="2023-06" db="EMBL/GenBank/DDBJ databases">
        <title>A Treasure from Seagulls: Isolation and Description of Aciduricobacillus qingdaonensis gen. nov., sp. nov., a Rare Obligately Uric Acid-utilizing Member in the Family Bacillaceae.</title>
        <authorList>
            <person name="Liu W."/>
            <person name="Wang B."/>
        </authorList>
    </citation>
    <scope>NUCLEOTIDE SEQUENCE</scope>
    <source>
        <strain evidence="1">44XB</strain>
    </source>
</reference>
<dbReference type="EMBL" id="CP129113">
    <property type="protein sequence ID" value="WLV24334.1"/>
    <property type="molecule type" value="Genomic_DNA"/>
</dbReference>
<dbReference type="RefSeq" id="WP_348027256.1">
    <property type="nucleotide sequence ID" value="NZ_CP129113.1"/>
</dbReference>
<protein>
    <recommendedName>
        <fullName evidence="3">DUF4901 domain-containing protein</fullName>
    </recommendedName>
</protein>
<gene>
    <name evidence="1" type="ORF">QR721_11925</name>
</gene>
<proteinExistence type="predicted"/>
<keyword evidence="2" id="KW-1185">Reference proteome</keyword>
<evidence type="ECO:0000313" key="1">
    <source>
        <dbReference type="EMBL" id="WLV24334.1"/>
    </source>
</evidence>
<sequence>MDERIQELIDHTQKLCGLGAYTLKSHHIFHNAQDGYIFSTEWQPNEDETEKTNSNPPGTAVIGIDFHTKTLKSLVLVKDVSYIETGILPGNDRDQLLDWIEEETEMTYGRQFQLIKEDKNRFEFRASIDNLPVAPTGKIDIKFNDKGQLVLFSVHGLFPDESDMAWEPFSLTSEDTESFARDSLTLVDIPVEKKMAWIPVYSFEEQFITNDGKSALSAQTVNEHPVYIHEDHILEWQGEATGAVDKVKIEVSTETTLEQALSAAEHADCKPISKQLEQACLQEAARVMQLEYPEESGKWKATSLYRQHGHLFTVIRPADPRMTAVRKITLVFDESGKVINIVDNKFVFQLLSTFKEADEPQITADQAYDLLKNHIETEPVYVLDRESGKYHIHGRLHCPYAVNAVTGELLQTKEIM</sequence>